<keyword evidence="1" id="KW-0732">Signal</keyword>
<gene>
    <name evidence="2" type="ORF">IAA84_10430</name>
</gene>
<dbReference type="Proteomes" id="UP000824140">
    <property type="component" value="Unassembled WGS sequence"/>
</dbReference>
<reference evidence="2" key="1">
    <citation type="submission" date="2020-10" db="EMBL/GenBank/DDBJ databases">
        <authorList>
            <person name="Gilroy R."/>
        </authorList>
    </citation>
    <scope>NUCLEOTIDE SEQUENCE</scope>
    <source>
        <strain evidence="2">13766</strain>
    </source>
</reference>
<name>A0A9D1G1J0_9FIRM</name>
<reference evidence="2" key="2">
    <citation type="journal article" date="2021" name="PeerJ">
        <title>Extensive microbial diversity within the chicken gut microbiome revealed by metagenomics and culture.</title>
        <authorList>
            <person name="Gilroy R."/>
            <person name="Ravi A."/>
            <person name="Getino M."/>
            <person name="Pursley I."/>
            <person name="Horton D.L."/>
            <person name="Alikhan N.F."/>
            <person name="Baker D."/>
            <person name="Gharbi K."/>
            <person name="Hall N."/>
            <person name="Watson M."/>
            <person name="Adriaenssens E.M."/>
            <person name="Foster-Nyarko E."/>
            <person name="Jarju S."/>
            <person name="Secka A."/>
            <person name="Antonio M."/>
            <person name="Oren A."/>
            <person name="Chaudhuri R.R."/>
            <person name="La Ragione R."/>
            <person name="Hildebrand F."/>
            <person name="Pallen M.J."/>
        </authorList>
    </citation>
    <scope>NUCLEOTIDE SEQUENCE</scope>
    <source>
        <strain evidence="2">13766</strain>
    </source>
</reference>
<feature type="chain" id="PRO_5039652629" description="ABC transporter substrate-binding protein" evidence="1">
    <location>
        <begin position="27"/>
        <end position="533"/>
    </location>
</feature>
<evidence type="ECO:0000313" key="2">
    <source>
        <dbReference type="EMBL" id="HIS93421.1"/>
    </source>
</evidence>
<dbReference type="EMBL" id="DVJN01000200">
    <property type="protein sequence ID" value="HIS93421.1"/>
    <property type="molecule type" value="Genomic_DNA"/>
</dbReference>
<dbReference type="PANTHER" id="PTHR43649">
    <property type="entry name" value="ARABINOSE-BINDING PROTEIN-RELATED"/>
    <property type="match status" value="1"/>
</dbReference>
<proteinExistence type="predicted"/>
<comment type="caution">
    <text evidence="2">The sequence shown here is derived from an EMBL/GenBank/DDBJ whole genome shotgun (WGS) entry which is preliminary data.</text>
</comment>
<evidence type="ECO:0000256" key="1">
    <source>
        <dbReference type="SAM" id="SignalP"/>
    </source>
</evidence>
<dbReference type="Gene3D" id="3.40.190.10">
    <property type="entry name" value="Periplasmic binding protein-like II"/>
    <property type="match status" value="2"/>
</dbReference>
<feature type="signal peptide" evidence="1">
    <location>
        <begin position="1"/>
        <end position="26"/>
    </location>
</feature>
<dbReference type="InterPro" id="IPR050490">
    <property type="entry name" value="Bact_solute-bd_prot1"/>
</dbReference>
<protein>
    <recommendedName>
        <fullName evidence="4">ABC transporter substrate-binding protein</fullName>
    </recommendedName>
</protein>
<dbReference type="PANTHER" id="PTHR43649:SF12">
    <property type="entry name" value="DIACETYLCHITOBIOSE BINDING PROTEIN DASA"/>
    <property type="match status" value="1"/>
</dbReference>
<sequence length="533" mass="60644">MKTWKRCLSLLAAVLLVVSMGSFAMAEELPVLELTILNPIFSSSPLGTVVMDAYMERLEAFANSELGVTLDITWEEPGFWDYLETQSVYLAAGDFPDVFYIYQKTNLMSIGDEGFLVNLYDYEDSLEYMKPFMEGDPVGLNGLISSETGALYAMPTTYINDTQTTINNYYLRFDTLQANGITPPESMEEIYEVCLQYKEMYPNSYPFGNWDANIIGSVLSWMHTNSSIHWDGEAYVFGPLQEEQRVKDTMIWLNQMYTDGLIDPEYEIMTSDQRHTKMLDNTFFFMPNNYVDQITQFINGNENYPGVVWGTMKQPLNLYGEVTWQPASMKRGMTFDQEHFTVINVDTAEPEKVVRLMDYAKYAPEMMELVNWGIEGVTYTVDENGEKTYVDSIMNADAPTLELAQYGLSTSCRSGIQLMPQLSDAVSASMGLVPVYNDGEYYESTIYEFGDAVNTEEVINPEHSIDAPSVSFSIDEQDEINRIKTPVDTYVNEALTKFMTGEMDIETEWDSFIDGIEQMGDIMSIVELYNSKV</sequence>
<evidence type="ECO:0008006" key="4">
    <source>
        <dbReference type="Google" id="ProtNLM"/>
    </source>
</evidence>
<evidence type="ECO:0000313" key="3">
    <source>
        <dbReference type="Proteomes" id="UP000824140"/>
    </source>
</evidence>
<dbReference type="SUPFAM" id="SSF53850">
    <property type="entry name" value="Periplasmic binding protein-like II"/>
    <property type="match status" value="1"/>
</dbReference>
<organism evidence="2 3">
    <name type="scientific">Candidatus Alectryocaccomicrobium excrementavium</name>
    <dbReference type="NCBI Taxonomy" id="2840668"/>
    <lineage>
        <taxon>Bacteria</taxon>
        <taxon>Bacillati</taxon>
        <taxon>Bacillota</taxon>
        <taxon>Clostridia</taxon>
        <taxon>Candidatus Alectryocaccomicrobium</taxon>
    </lineage>
</organism>
<dbReference type="AlphaFoldDB" id="A0A9D1G1J0"/>
<accession>A0A9D1G1J0</accession>